<dbReference type="InterPro" id="IPR054129">
    <property type="entry name" value="DesT_TetR_C"/>
</dbReference>
<dbReference type="OrthoDB" id="8617654at2"/>
<gene>
    <name evidence="6" type="ordered locus">Cwoe_5663</name>
</gene>
<feature type="DNA-binding region" description="H-T-H motif" evidence="4">
    <location>
        <begin position="41"/>
        <end position="60"/>
    </location>
</feature>
<dbReference type="STRING" id="469383.Cwoe_5663"/>
<dbReference type="Gene3D" id="1.10.10.60">
    <property type="entry name" value="Homeodomain-like"/>
    <property type="match status" value="1"/>
</dbReference>
<dbReference type="Pfam" id="PF21943">
    <property type="entry name" value="TetR_C_46"/>
    <property type="match status" value="1"/>
</dbReference>
<protein>
    <submittedName>
        <fullName evidence="6">Transcriptional regulator, TetR family</fullName>
    </submittedName>
</protein>
<evidence type="ECO:0000313" key="6">
    <source>
        <dbReference type="EMBL" id="ADB54067.1"/>
    </source>
</evidence>
<evidence type="ECO:0000256" key="2">
    <source>
        <dbReference type="ARBA" id="ARBA00023125"/>
    </source>
</evidence>
<dbReference type="Proteomes" id="UP000008229">
    <property type="component" value="Chromosome"/>
</dbReference>
<dbReference type="PANTHER" id="PTHR47752">
    <property type="entry name" value="HTH-TYPE TRANSCRIPTIONAL REPRESSOR FABR"/>
    <property type="match status" value="1"/>
</dbReference>
<dbReference type="PRINTS" id="PR00455">
    <property type="entry name" value="HTHTETR"/>
</dbReference>
<keyword evidence="2 4" id="KW-0238">DNA-binding</keyword>
<keyword evidence="1" id="KW-0805">Transcription regulation</keyword>
<feature type="domain" description="HTH tetR-type" evidence="5">
    <location>
        <begin position="18"/>
        <end position="78"/>
    </location>
</feature>
<dbReference type="PROSITE" id="PS50977">
    <property type="entry name" value="HTH_TETR_2"/>
    <property type="match status" value="1"/>
</dbReference>
<dbReference type="EMBL" id="CP001854">
    <property type="protein sequence ID" value="ADB54067.1"/>
    <property type="molecule type" value="Genomic_DNA"/>
</dbReference>
<dbReference type="InterPro" id="IPR009057">
    <property type="entry name" value="Homeodomain-like_sf"/>
</dbReference>
<dbReference type="PANTHER" id="PTHR47752:SF1">
    <property type="entry name" value="HTH-TYPE TRANSCRIPTIONAL REPRESSOR FABR"/>
    <property type="match status" value="1"/>
</dbReference>
<evidence type="ECO:0000313" key="7">
    <source>
        <dbReference type="Proteomes" id="UP000008229"/>
    </source>
</evidence>
<proteinExistence type="predicted"/>
<dbReference type="AlphaFoldDB" id="D3F1N6"/>
<evidence type="ECO:0000256" key="4">
    <source>
        <dbReference type="PROSITE-ProRule" id="PRU00335"/>
    </source>
</evidence>
<dbReference type="SUPFAM" id="SSF46689">
    <property type="entry name" value="Homeodomain-like"/>
    <property type="match status" value="1"/>
</dbReference>
<dbReference type="InterPro" id="IPR001647">
    <property type="entry name" value="HTH_TetR"/>
</dbReference>
<dbReference type="Gene3D" id="1.10.357.10">
    <property type="entry name" value="Tetracycline Repressor, domain 2"/>
    <property type="match status" value="1"/>
</dbReference>
<evidence type="ECO:0000256" key="3">
    <source>
        <dbReference type="ARBA" id="ARBA00023163"/>
    </source>
</evidence>
<dbReference type="Pfam" id="PF00440">
    <property type="entry name" value="TetR_N"/>
    <property type="match status" value="1"/>
</dbReference>
<dbReference type="InterPro" id="IPR050692">
    <property type="entry name" value="HTH_transcr_repressor_FabR"/>
</dbReference>
<dbReference type="eggNOG" id="COG1309">
    <property type="taxonomic scope" value="Bacteria"/>
</dbReference>
<reference evidence="7" key="2">
    <citation type="submission" date="2010-01" db="EMBL/GenBank/DDBJ databases">
        <title>The complete genome of Conexibacter woesei DSM 14684.</title>
        <authorList>
            <consortium name="US DOE Joint Genome Institute (JGI-PGF)"/>
            <person name="Lucas S."/>
            <person name="Copeland A."/>
            <person name="Lapidus A."/>
            <person name="Glavina del Rio T."/>
            <person name="Dalin E."/>
            <person name="Tice H."/>
            <person name="Bruce D."/>
            <person name="Goodwin L."/>
            <person name="Pitluck S."/>
            <person name="Kyrpides N."/>
            <person name="Mavromatis K."/>
            <person name="Ivanova N."/>
            <person name="Mikhailova N."/>
            <person name="Chertkov O."/>
            <person name="Brettin T."/>
            <person name="Detter J.C."/>
            <person name="Han C."/>
            <person name="Larimer F."/>
            <person name="Land M."/>
            <person name="Hauser L."/>
            <person name="Markowitz V."/>
            <person name="Cheng J.-F."/>
            <person name="Hugenholtz P."/>
            <person name="Woyke T."/>
            <person name="Wu D."/>
            <person name="Pukall R."/>
            <person name="Steenblock K."/>
            <person name="Schneider S."/>
            <person name="Klenk H.-P."/>
            <person name="Eisen J.A."/>
        </authorList>
    </citation>
    <scope>NUCLEOTIDE SEQUENCE [LARGE SCALE GENOMIC DNA]</scope>
    <source>
        <strain evidence="7">DSM 14684 / CIP 108061 / JCM 11494 / NBRC 100937 / ID131577</strain>
    </source>
</reference>
<keyword evidence="7" id="KW-1185">Reference proteome</keyword>
<reference evidence="6 7" key="1">
    <citation type="journal article" date="2010" name="Stand. Genomic Sci.">
        <title>Complete genome sequence of Conexibacter woesei type strain (ID131577).</title>
        <authorList>
            <person name="Pukall R."/>
            <person name="Lapidus A."/>
            <person name="Glavina Del Rio T."/>
            <person name="Copeland A."/>
            <person name="Tice H."/>
            <person name="Cheng J.-F."/>
            <person name="Lucas S."/>
            <person name="Chen F."/>
            <person name="Nolan M."/>
            <person name="Bruce D."/>
            <person name="Goodwin L."/>
            <person name="Pitluck S."/>
            <person name="Mavromatis K."/>
            <person name="Ivanova N."/>
            <person name="Ovchinnikova G."/>
            <person name="Pati A."/>
            <person name="Chen A."/>
            <person name="Palaniappan K."/>
            <person name="Land M."/>
            <person name="Hauser L."/>
            <person name="Chang Y.-J."/>
            <person name="Jeffries C.D."/>
            <person name="Chain P."/>
            <person name="Meincke L."/>
            <person name="Sims D."/>
            <person name="Brettin T."/>
            <person name="Detter J.C."/>
            <person name="Rohde M."/>
            <person name="Goeker M."/>
            <person name="Bristow J."/>
            <person name="Eisen J.A."/>
            <person name="Markowitz V."/>
            <person name="Kyrpides N.C."/>
            <person name="Klenk H.-P."/>
            <person name="Hugenholtz P."/>
        </authorList>
    </citation>
    <scope>NUCLEOTIDE SEQUENCE [LARGE SCALE GENOMIC DNA]</scope>
    <source>
        <strain evidence="7">DSM 14684 / CIP 108061 / JCM 11494 / NBRC 100937 / ID131577</strain>
    </source>
</reference>
<dbReference type="RefSeq" id="WP_012937118.1">
    <property type="nucleotide sequence ID" value="NC_013739.1"/>
</dbReference>
<evidence type="ECO:0000259" key="5">
    <source>
        <dbReference type="PROSITE" id="PS50977"/>
    </source>
</evidence>
<accession>D3F1N6</accession>
<evidence type="ECO:0000256" key="1">
    <source>
        <dbReference type="ARBA" id="ARBA00023015"/>
    </source>
</evidence>
<sequence>MNTETPSPPRLTRREQKERTRNALLDAALRLLEQKSFGSLGLREVAREAGVVPTAFYRHFDSMEELGLVLIDDSFRTLRQMIRAARAEPQRPEHVIRRSVEILVRHIHEHRLHFRFIARERSSGVPALRQAIRTEIRLFSSELAIDLARFPYLDRWPAEDLGVVATLIVNTMVSTAEGIIDAPTDSREGEDEVIRQTEKQLLLIALGISVWRSP</sequence>
<keyword evidence="3" id="KW-0804">Transcription</keyword>
<dbReference type="GO" id="GO:0003677">
    <property type="term" value="F:DNA binding"/>
    <property type="evidence" value="ECO:0007669"/>
    <property type="project" value="UniProtKB-UniRule"/>
</dbReference>
<organism evidence="6 7">
    <name type="scientific">Conexibacter woesei (strain DSM 14684 / CCUG 47730 / CIP 108061 / JCM 11494 / NBRC 100937 / ID131577)</name>
    <dbReference type="NCBI Taxonomy" id="469383"/>
    <lineage>
        <taxon>Bacteria</taxon>
        <taxon>Bacillati</taxon>
        <taxon>Actinomycetota</taxon>
        <taxon>Thermoleophilia</taxon>
        <taxon>Solirubrobacterales</taxon>
        <taxon>Conexibacteraceae</taxon>
        <taxon>Conexibacter</taxon>
    </lineage>
</organism>
<name>D3F1N6_CONWI</name>
<dbReference type="HOGENOM" id="CLU_081861_3_0_11"/>
<dbReference type="KEGG" id="cwo:Cwoe_5663"/>